<dbReference type="EMBL" id="CAJNOK010021082">
    <property type="protein sequence ID" value="CAF1326849.1"/>
    <property type="molecule type" value="Genomic_DNA"/>
</dbReference>
<sequence>MSYIAQVDKFQNEIDKNVQEFSKDEYVTFISKLKIFMDATDVRLNTYKTEINSLKHQQQLLQKDLEYSQSIIDLYKSQTTATQTIIDQNKSLTALVEGLQTTITSYNTTLTSFTTLCAPIINNSVTTSPITSQMPTRSSQTHVVPKPKLQSSKNVVIGDSTTRDLIPKYLCTTQHQVQVKTRSGSNINRLHEQLHNGDFDQLLYSSSTATFIMGTINLSTESPLQTIEHTKSFISSFNKLHPNVKLFIPHVPYRSYSGLQRDIETTVNEYNQLLDQEVASGNFVTYDLNITDDSFLLKDRQLNGKGLHLNQKGTRQLITSIKTHSLA</sequence>
<accession>A0A8S2R4C3</accession>
<dbReference type="Proteomes" id="UP000682733">
    <property type="component" value="Unassembled WGS sequence"/>
</dbReference>
<evidence type="ECO:0000313" key="3">
    <source>
        <dbReference type="Proteomes" id="UP000682733"/>
    </source>
</evidence>
<protein>
    <submittedName>
        <fullName evidence="2">Uncharacterized protein</fullName>
    </submittedName>
</protein>
<dbReference type="Gene3D" id="3.40.50.1110">
    <property type="entry name" value="SGNH hydrolase"/>
    <property type="match status" value="1"/>
</dbReference>
<name>A0A8S2R4C3_9BILA</name>
<dbReference type="EMBL" id="CAJOBA010042696">
    <property type="protein sequence ID" value="CAF4138193.1"/>
    <property type="molecule type" value="Genomic_DNA"/>
</dbReference>
<gene>
    <name evidence="1" type="ORF">OVA965_LOCUS29702</name>
    <name evidence="2" type="ORF">TMI583_LOCUS30487</name>
</gene>
<evidence type="ECO:0000313" key="1">
    <source>
        <dbReference type="EMBL" id="CAF1326849.1"/>
    </source>
</evidence>
<organism evidence="2 3">
    <name type="scientific">Didymodactylos carnosus</name>
    <dbReference type="NCBI Taxonomy" id="1234261"/>
    <lineage>
        <taxon>Eukaryota</taxon>
        <taxon>Metazoa</taxon>
        <taxon>Spiralia</taxon>
        <taxon>Gnathifera</taxon>
        <taxon>Rotifera</taxon>
        <taxon>Eurotatoria</taxon>
        <taxon>Bdelloidea</taxon>
        <taxon>Philodinida</taxon>
        <taxon>Philodinidae</taxon>
        <taxon>Didymodactylos</taxon>
    </lineage>
</organism>
<dbReference type="Proteomes" id="UP000677228">
    <property type="component" value="Unassembled WGS sequence"/>
</dbReference>
<dbReference type="InterPro" id="IPR036514">
    <property type="entry name" value="SGNH_hydro_sf"/>
</dbReference>
<reference evidence="2" key="1">
    <citation type="submission" date="2021-02" db="EMBL/GenBank/DDBJ databases">
        <authorList>
            <person name="Nowell W R."/>
        </authorList>
    </citation>
    <scope>NUCLEOTIDE SEQUENCE</scope>
</reference>
<comment type="caution">
    <text evidence="2">The sequence shown here is derived from an EMBL/GenBank/DDBJ whole genome shotgun (WGS) entry which is preliminary data.</text>
</comment>
<proteinExistence type="predicted"/>
<dbReference type="SUPFAM" id="SSF52266">
    <property type="entry name" value="SGNH hydrolase"/>
    <property type="match status" value="1"/>
</dbReference>
<evidence type="ECO:0000313" key="2">
    <source>
        <dbReference type="EMBL" id="CAF4138193.1"/>
    </source>
</evidence>
<dbReference type="AlphaFoldDB" id="A0A8S2R4C3"/>